<evidence type="ECO:0000256" key="8">
    <source>
        <dbReference type="ARBA" id="ARBA00023033"/>
    </source>
</evidence>
<dbReference type="PANTHER" id="PTHR42747">
    <property type="entry name" value="NITRONATE MONOOXYGENASE-RELATED"/>
    <property type="match status" value="1"/>
</dbReference>
<dbReference type="RefSeq" id="WP_079539708.1">
    <property type="nucleotide sequence ID" value="NZ_CP171111.1"/>
</dbReference>
<comment type="similarity">
    <text evidence="2">Belongs to the nitronate monooxygenase family. NMO class I subfamily.</text>
</comment>
<evidence type="ECO:0000256" key="4">
    <source>
        <dbReference type="ARBA" id="ARBA00022630"/>
    </source>
</evidence>
<evidence type="ECO:0000256" key="3">
    <source>
        <dbReference type="ARBA" id="ARBA00022575"/>
    </source>
</evidence>
<keyword evidence="3" id="KW-0216">Detoxification</keyword>
<evidence type="ECO:0000256" key="2">
    <source>
        <dbReference type="ARBA" id="ARBA00009881"/>
    </source>
</evidence>
<evidence type="ECO:0000256" key="11">
    <source>
        <dbReference type="ARBA" id="ARBA00067136"/>
    </source>
</evidence>
<dbReference type="InterPro" id="IPR004136">
    <property type="entry name" value="NMO"/>
</dbReference>
<dbReference type="GO" id="GO:0009636">
    <property type="term" value="P:response to toxic substance"/>
    <property type="evidence" value="ECO:0007669"/>
    <property type="project" value="UniProtKB-KW"/>
</dbReference>
<organism evidence="12 13">
    <name type="scientific">Cardiobacterium hominis</name>
    <dbReference type="NCBI Taxonomy" id="2718"/>
    <lineage>
        <taxon>Bacteria</taxon>
        <taxon>Pseudomonadati</taxon>
        <taxon>Pseudomonadota</taxon>
        <taxon>Gammaproteobacteria</taxon>
        <taxon>Cardiobacteriales</taxon>
        <taxon>Cardiobacteriaceae</taxon>
        <taxon>Cardiobacterium</taxon>
    </lineage>
</organism>
<keyword evidence="6" id="KW-0547">Nucleotide-binding</keyword>
<dbReference type="SUPFAM" id="SSF51412">
    <property type="entry name" value="Inosine monophosphate dehydrogenase (IMPDH)"/>
    <property type="match status" value="1"/>
</dbReference>
<dbReference type="GO" id="GO:0018580">
    <property type="term" value="F:nitronate monooxygenase activity"/>
    <property type="evidence" value="ECO:0007669"/>
    <property type="project" value="InterPro"/>
</dbReference>
<dbReference type="Pfam" id="PF03060">
    <property type="entry name" value="NMO"/>
    <property type="match status" value="1"/>
</dbReference>
<reference evidence="13" key="1">
    <citation type="submission" date="2016-04" db="EMBL/GenBank/DDBJ databases">
        <authorList>
            <person name="Tagini F."/>
        </authorList>
    </citation>
    <scope>NUCLEOTIDE SEQUENCE [LARGE SCALE GENOMIC DNA]</scope>
    <source>
        <strain evidence="13">CHUV0807</strain>
    </source>
</reference>
<evidence type="ECO:0000256" key="9">
    <source>
        <dbReference type="ARBA" id="ARBA00031155"/>
    </source>
</evidence>
<comment type="catalytic activity">
    <reaction evidence="10">
        <text>3 propionate 3-nitronate + 3 O2 + H2O = 3 3-oxopropanoate + 2 nitrate + nitrite + H2O2 + 3 H(+)</text>
        <dbReference type="Rhea" id="RHEA:57332"/>
        <dbReference type="ChEBI" id="CHEBI:15377"/>
        <dbReference type="ChEBI" id="CHEBI:15378"/>
        <dbReference type="ChEBI" id="CHEBI:15379"/>
        <dbReference type="ChEBI" id="CHEBI:16240"/>
        <dbReference type="ChEBI" id="CHEBI:16301"/>
        <dbReference type="ChEBI" id="CHEBI:17632"/>
        <dbReference type="ChEBI" id="CHEBI:33190"/>
        <dbReference type="ChEBI" id="CHEBI:136067"/>
    </reaction>
</comment>
<evidence type="ECO:0000256" key="5">
    <source>
        <dbReference type="ARBA" id="ARBA00022643"/>
    </source>
</evidence>
<keyword evidence="8" id="KW-0503">Monooxygenase</keyword>
<gene>
    <name evidence="12" type="ORF">CHUV0807_0676</name>
</gene>
<evidence type="ECO:0000256" key="10">
    <source>
        <dbReference type="ARBA" id="ARBA00049401"/>
    </source>
</evidence>
<evidence type="ECO:0000256" key="7">
    <source>
        <dbReference type="ARBA" id="ARBA00023002"/>
    </source>
</evidence>
<name>A0A1C3H352_9GAMM</name>
<dbReference type="AlphaFoldDB" id="A0A1C3H352"/>
<dbReference type="InterPro" id="IPR013785">
    <property type="entry name" value="Aldolase_TIM"/>
</dbReference>
<evidence type="ECO:0000256" key="6">
    <source>
        <dbReference type="ARBA" id="ARBA00022741"/>
    </source>
</evidence>
<evidence type="ECO:0000256" key="1">
    <source>
        <dbReference type="ARBA" id="ARBA00001917"/>
    </source>
</evidence>
<comment type="cofactor">
    <cofactor evidence="1">
        <name>FMN</name>
        <dbReference type="ChEBI" id="CHEBI:58210"/>
    </cofactor>
</comment>
<evidence type="ECO:0000313" key="12">
    <source>
        <dbReference type="EMBL" id="SAM60010.1"/>
    </source>
</evidence>
<dbReference type="PANTHER" id="PTHR42747:SF3">
    <property type="entry name" value="NITRONATE MONOOXYGENASE-RELATED"/>
    <property type="match status" value="1"/>
</dbReference>
<accession>A0A1C3H352</accession>
<dbReference type="GO" id="GO:0000166">
    <property type="term" value="F:nucleotide binding"/>
    <property type="evidence" value="ECO:0007669"/>
    <property type="project" value="UniProtKB-KW"/>
</dbReference>
<dbReference type="FunFam" id="3.20.20.70:FF:000154">
    <property type="entry name" value="Probable nitronate monooxygenase"/>
    <property type="match status" value="1"/>
</dbReference>
<keyword evidence="5" id="KW-0288">FMN</keyword>
<dbReference type="EMBL" id="FKLO01000029">
    <property type="protein sequence ID" value="SAM60010.1"/>
    <property type="molecule type" value="Genomic_DNA"/>
</dbReference>
<protein>
    <recommendedName>
        <fullName evidence="11">Nitronate monooxygenase</fullName>
    </recommendedName>
    <alternativeName>
        <fullName evidence="9">Propionate 3-nitronate monooxygenase</fullName>
    </alternativeName>
</protein>
<dbReference type="Gene3D" id="3.20.20.70">
    <property type="entry name" value="Aldolase class I"/>
    <property type="match status" value="1"/>
</dbReference>
<keyword evidence="4" id="KW-0285">Flavoprotein</keyword>
<keyword evidence="7 12" id="KW-0560">Oxidoreductase</keyword>
<proteinExistence type="inferred from homology"/>
<sequence>MKNLLSRLRYPLIQAPMAGVQNEVLTIAACRAGVLGSLPAAMYSAEALDAALAAIRAAVAEAPYNVNFFAHRPPGVSEAQRAAWQALLAPHLARFGLTAADIPADPGRRPFDETALALLQKHRPPVVSFHFGLPPAPLLEAVKVTGAMVLSSATSVAEARWLEAHGADGIIAQGLEAGGHRGWFLNDDPNAQSGLFALLPNIRRAVSLPVVAAGGISDAASVRAAMQLGADAVQVGSAFLLADEATTSAAHRAALQSPRAENTALTNLFSGGCARGIVNDFMREAGAINPAALPFPLAGAAALRLKNAAESAGNYEYSPFWAGQNATLARPGSAAEIVARLAAGFAR</sequence>
<dbReference type="CDD" id="cd04730">
    <property type="entry name" value="NPD_like"/>
    <property type="match status" value="1"/>
</dbReference>
<dbReference type="Proteomes" id="UP000190837">
    <property type="component" value="Unassembled WGS sequence"/>
</dbReference>
<evidence type="ECO:0000313" key="13">
    <source>
        <dbReference type="Proteomes" id="UP000190837"/>
    </source>
</evidence>